<dbReference type="GO" id="GO:0051536">
    <property type="term" value="F:iron-sulfur cluster binding"/>
    <property type="evidence" value="ECO:0007669"/>
    <property type="project" value="UniProtKB-KW"/>
</dbReference>
<evidence type="ECO:0000313" key="8">
    <source>
        <dbReference type="Proteomes" id="UP000095743"/>
    </source>
</evidence>
<dbReference type="InterPro" id="IPR008275">
    <property type="entry name" value="CoA_E_activase_dom"/>
</dbReference>
<dbReference type="Proteomes" id="UP000095743">
    <property type="component" value="Chromosome"/>
</dbReference>
<dbReference type="KEGG" id="gfe:Gferi_18145"/>
<keyword evidence="5" id="KW-0411">Iron-sulfur</keyword>
<dbReference type="NCBIfam" id="TIGR00241">
    <property type="entry name" value="CoA_E_activ"/>
    <property type="match status" value="1"/>
</dbReference>
<dbReference type="STRING" id="1424294.Gferi_18145"/>
<dbReference type="FunFam" id="3.30.420.40:FF:000217">
    <property type="entry name" value="2-hydroxyisocaproyl-CoA dehydratase activator"/>
    <property type="match status" value="1"/>
</dbReference>
<evidence type="ECO:0000256" key="4">
    <source>
        <dbReference type="ARBA" id="ARBA00023004"/>
    </source>
</evidence>
<evidence type="ECO:0000313" key="7">
    <source>
        <dbReference type="EMBL" id="AOT71308.1"/>
    </source>
</evidence>
<comment type="cofactor">
    <cofactor evidence="1">
        <name>[4Fe-4S] cluster</name>
        <dbReference type="ChEBI" id="CHEBI:49883"/>
    </cofactor>
</comment>
<dbReference type="RefSeq" id="WP_069978993.1">
    <property type="nucleotide sequence ID" value="NZ_CP017269.1"/>
</dbReference>
<evidence type="ECO:0000259" key="6">
    <source>
        <dbReference type="Pfam" id="PF01869"/>
    </source>
</evidence>
<dbReference type="PANTHER" id="PTHR32329:SF2">
    <property type="entry name" value="BIFUNCTIONAL PROTEIN [INCLUDES 2-HYDROXYACYL-COA DEHYDRATASE (N-TER) AND ITS ACTIVATOR DOMAIN (C_TERM)"/>
    <property type="match status" value="1"/>
</dbReference>
<dbReference type="InterPro" id="IPR002731">
    <property type="entry name" value="ATPase_BadF"/>
</dbReference>
<evidence type="ECO:0000256" key="5">
    <source>
        <dbReference type="ARBA" id="ARBA00023014"/>
    </source>
</evidence>
<keyword evidence="4" id="KW-0408">Iron</keyword>
<proteinExistence type="predicted"/>
<gene>
    <name evidence="7" type="ORF">Gferi_18145</name>
</gene>
<evidence type="ECO:0000256" key="1">
    <source>
        <dbReference type="ARBA" id="ARBA00001966"/>
    </source>
</evidence>
<comment type="subunit">
    <text evidence="2">Homodimer.</text>
</comment>
<dbReference type="SUPFAM" id="SSF53067">
    <property type="entry name" value="Actin-like ATPase domain"/>
    <property type="match status" value="1"/>
</dbReference>
<dbReference type="InterPro" id="IPR051805">
    <property type="entry name" value="Dehydratase_Activator_Redct"/>
</dbReference>
<evidence type="ECO:0000256" key="2">
    <source>
        <dbReference type="ARBA" id="ARBA00011738"/>
    </source>
</evidence>
<sequence>MFFLGIDIGSSATKLVVIDKNKNIVGRSVVQLGTGTSGVENAVSNLYISHDFNPNDITGSVVTGYGRKQFRSADTEISEISCHAKGVSHLCPSVRTIIDIGGQDTKIIRIDEKGKIQDFTMNDKCAAGTGRFISVMSKVLDVDIADMGSIDKEATEIISISNTCAVFAESEVISKLSSGFSIPNIVAGIHQSVARRVAGLAYRNRIEPVLALTGGVAQNMGMIRALEQELNNQLIIPYEPQLTGALGAALFALENNR</sequence>
<dbReference type="GO" id="GO:0046872">
    <property type="term" value="F:metal ion binding"/>
    <property type="evidence" value="ECO:0007669"/>
    <property type="project" value="UniProtKB-KW"/>
</dbReference>
<name>A0A1D8GK72_9FIRM</name>
<dbReference type="InterPro" id="IPR043129">
    <property type="entry name" value="ATPase_NBD"/>
</dbReference>
<dbReference type="OrthoDB" id="9778513at2"/>
<dbReference type="EMBL" id="CP017269">
    <property type="protein sequence ID" value="AOT71308.1"/>
    <property type="molecule type" value="Genomic_DNA"/>
</dbReference>
<keyword evidence="3" id="KW-0479">Metal-binding</keyword>
<keyword evidence="8" id="KW-1185">Reference proteome</keyword>
<accession>A0A1D8GK72</accession>
<protein>
    <submittedName>
        <fullName evidence="7">2-hydroxyglutaryl-CoA dehydratase</fullName>
    </submittedName>
</protein>
<dbReference type="Gene3D" id="3.30.420.40">
    <property type="match status" value="2"/>
</dbReference>
<evidence type="ECO:0000256" key="3">
    <source>
        <dbReference type="ARBA" id="ARBA00022723"/>
    </source>
</evidence>
<dbReference type="AlphaFoldDB" id="A0A1D8GK72"/>
<dbReference type="PANTHER" id="PTHR32329">
    <property type="entry name" value="BIFUNCTIONAL PROTEIN [INCLUDES 2-HYDROXYACYL-COA DEHYDRATASE (N-TER) AND ITS ACTIVATOR DOMAIN (C_TERM)-RELATED"/>
    <property type="match status" value="1"/>
</dbReference>
<dbReference type="Pfam" id="PF01869">
    <property type="entry name" value="BcrAD_BadFG"/>
    <property type="match status" value="1"/>
</dbReference>
<feature type="domain" description="ATPase BadF/BadG/BcrA/BcrD type" evidence="6">
    <location>
        <begin position="4"/>
        <end position="252"/>
    </location>
</feature>
<organism evidence="7 8">
    <name type="scientific">Geosporobacter ferrireducens</name>
    <dbReference type="NCBI Taxonomy" id="1424294"/>
    <lineage>
        <taxon>Bacteria</taxon>
        <taxon>Bacillati</taxon>
        <taxon>Bacillota</taxon>
        <taxon>Clostridia</taxon>
        <taxon>Peptostreptococcales</taxon>
        <taxon>Thermotaleaceae</taxon>
        <taxon>Geosporobacter</taxon>
    </lineage>
</organism>
<reference evidence="7 8" key="1">
    <citation type="submission" date="2016-09" db="EMBL/GenBank/DDBJ databases">
        <title>Genomic analysis reveals versatility of anaerobic energy metabolism of Geosporobacter ferrireducens IRF9 of phylum Firmicutes.</title>
        <authorList>
            <person name="Kim S.-J."/>
        </authorList>
    </citation>
    <scope>NUCLEOTIDE SEQUENCE [LARGE SCALE GENOMIC DNA]</scope>
    <source>
        <strain evidence="7 8">IRF9</strain>
    </source>
</reference>